<keyword evidence="4" id="KW-1185">Reference proteome</keyword>
<gene>
    <name evidence="3" type="ORF">ACFQPF_16765</name>
</gene>
<protein>
    <submittedName>
        <fullName evidence="3">Glycosyltransferase family 4 protein</fullName>
        <ecNumber evidence="3">2.4.-.-</ecNumber>
    </submittedName>
</protein>
<dbReference type="InterPro" id="IPR050194">
    <property type="entry name" value="Glycosyltransferase_grp1"/>
</dbReference>
<dbReference type="Gene3D" id="3.40.50.2000">
    <property type="entry name" value="Glycogen Phosphorylase B"/>
    <property type="match status" value="2"/>
</dbReference>
<dbReference type="RefSeq" id="WP_379751078.1">
    <property type="nucleotide sequence ID" value="NZ_JBHTCP010000051.1"/>
</dbReference>
<dbReference type="Pfam" id="PF00534">
    <property type="entry name" value="Glycos_transf_1"/>
    <property type="match status" value="1"/>
</dbReference>
<evidence type="ECO:0000259" key="2">
    <source>
        <dbReference type="Pfam" id="PF13439"/>
    </source>
</evidence>
<dbReference type="PANTHER" id="PTHR45947:SF3">
    <property type="entry name" value="SULFOQUINOVOSYL TRANSFERASE SQD2"/>
    <property type="match status" value="1"/>
</dbReference>
<proteinExistence type="predicted"/>
<keyword evidence="3" id="KW-0328">Glycosyltransferase</keyword>
<comment type="caution">
    <text evidence="3">The sequence shown here is derived from an EMBL/GenBank/DDBJ whole genome shotgun (WGS) entry which is preliminary data.</text>
</comment>
<organism evidence="3 4">
    <name type="scientific">Fictibacillus iocasae</name>
    <dbReference type="NCBI Taxonomy" id="2715437"/>
    <lineage>
        <taxon>Bacteria</taxon>
        <taxon>Bacillati</taxon>
        <taxon>Bacillota</taxon>
        <taxon>Bacilli</taxon>
        <taxon>Bacillales</taxon>
        <taxon>Fictibacillaceae</taxon>
        <taxon>Fictibacillus</taxon>
    </lineage>
</organism>
<feature type="domain" description="Glycosyltransferase subfamily 4-like N-terminal" evidence="2">
    <location>
        <begin position="14"/>
        <end position="177"/>
    </location>
</feature>
<dbReference type="InterPro" id="IPR001296">
    <property type="entry name" value="Glyco_trans_1"/>
</dbReference>
<dbReference type="EMBL" id="JBHTCP010000051">
    <property type="protein sequence ID" value="MFC7373293.1"/>
    <property type="molecule type" value="Genomic_DNA"/>
</dbReference>
<dbReference type="EC" id="2.4.-.-" evidence="3"/>
<evidence type="ECO:0000313" key="4">
    <source>
        <dbReference type="Proteomes" id="UP001596549"/>
    </source>
</evidence>
<keyword evidence="3" id="KW-0808">Transferase</keyword>
<dbReference type="Proteomes" id="UP001596549">
    <property type="component" value="Unassembled WGS sequence"/>
</dbReference>
<dbReference type="Pfam" id="PF13439">
    <property type="entry name" value="Glyco_transf_4"/>
    <property type="match status" value="1"/>
</dbReference>
<dbReference type="CDD" id="cd03814">
    <property type="entry name" value="GT4-like"/>
    <property type="match status" value="1"/>
</dbReference>
<evidence type="ECO:0000259" key="1">
    <source>
        <dbReference type="Pfam" id="PF00534"/>
    </source>
</evidence>
<name>A0ABW2NVM3_9BACL</name>
<sequence length="380" mass="42690">MKLALFTDTYEPQVNGVAKTLSRLTSFLQSQHVDVMLISPVLSQDGHSMQTCALPSMPFFLYPECRIAVPNKSALEKALHSFQPDLLHVATPFNTGWCGLHYGKKSGTPMVASYHTHFDKYLAYYRLDFFSPLLWKYMRWFHEPFQRIFVPSAETQSALSSHGFSNIHIWSRGVDCTQYSPSKHNASIREKYDIEEKYLFMFAGRLAPEKDLDTLTEIITSLPPPLQEEVHWIIVGDGPCFKEMKQRLRSSKATFTGYLSGEELASTYASSDLFVFPSSTETFGNVVLEAMASGTPALVADKGGVTGIVTHGETGMICESRNAQSFVESIQTVCAHKAFLEKMSTNARKYALSQSWSTILGGLLIQYEEVLFEKRKSYTA</sequence>
<dbReference type="InterPro" id="IPR028098">
    <property type="entry name" value="Glyco_trans_4-like_N"/>
</dbReference>
<accession>A0ABW2NVM3</accession>
<dbReference type="PANTHER" id="PTHR45947">
    <property type="entry name" value="SULFOQUINOVOSYL TRANSFERASE SQD2"/>
    <property type="match status" value="1"/>
</dbReference>
<evidence type="ECO:0000313" key="3">
    <source>
        <dbReference type="EMBL" id="MFC7373293.1"/>
    </source>
</evidence>
<dbReference type="GO" id="GO:0016757">
    <property type="term" value="F:glycosyltransferase activity"/>
    <property type="evidence" value="ECO:0007669"/>
    <property type="project" value="UniProtKB-KW"/>
</dbReference>
<reference evidence="4" key="1">
    <citation type="journal article" date="2019" name="Int. J. Syst. Evol. Microbiol.">
        <title>The Global Catalogue of Microorganisms (GCM) 10K type strain sequencing project: providing services to taxonomists for standard genome sequencing and annotation.</title>
        <authorList>
            <consortium name="The Broad Institute Genomics Platform"/>
            <consortium name="The Broad Institute Genome Sequencing Center for Infectious Disease"/>
            <person name="Wu L."/>
            <person name="Ma J."/>
        </authorList>
    </citation>
    <scope>NUCLEOTIDE SEQUENCE [LARGE SCALE GENOMIC DNA]</scope>
    <source>
        <strain evidence="4">NBRC 106396</strain>
    </source>
</reference>
<dbReference type="SUPFAM" id="SSF53756">
    <property type="entry name" value="UDP-Glycosyltransferase/glycogen phosphorylase"/>
    <property type="match status" value="1"/>
</dbReference>
<feature type="domain" description="Glycosyl transferase family 1" evidence="1">
    <location>
        <begin position="188"/>
        <end position="349"/>
    </location>
</feature>